<evidence type="ECO:0000256" key="4">
    <source>
        <dbReference type="ARBA" id="ARBA00024207"/>
    </source>
</evidence>
<dbReference type="Pfam" id="PF01934">
    <property type="entry name" value="HepT-like"/>
    <property type="match status" value="1"/>
</dbReference>
<dbReference type="PANTHER" id="PTHR33397">
    <property type="entry name" value="UPF0331 PROTEIN YUTE"/>
    <property type="match status" value="1"/>
</dbReference>
<evidence type="ECO:0000256" key="1">
    <source>
        <dbReference type="ARBA" id="ARBA00022649"/>
    </source>
</evidence>
<evidence type="ECO:0000256" key="2">
    <source>
        <dbReference type="ARBA" id="ARBA00022722"/>
    </source>
</evidence>
<dbReference type="GO" id="GO:0110001">
    <property type="term" value="C:toxin-antitoxin complex"/>
    <property type="evidence" value="ECO:0007669"/>
    <property type="project" value="InterPro"/>
</dbReference>
<evidence type="ECO:0008006" key="7">
    <source>
        <dbReference type="Google" id="ProtNLM"/>
    </source>
</evidence>
<accession>A0A1F6XM12</accession>
<gene>
    <name evidence="5" type="ORF">A3A03_01780</name>
</gene>
<proteinExistence type="inferred from homology"/>
<dbReference type="STRING" id="1801773.A3A03_01780"/>
<dbReference type="InterPro" id="IPR037038">
    <property type="entry name" value="HepT-like_sf"/>
</dbReference>
<comment type="similarity">
    <text evidence="4">Belongs to the HepT RNase toxin family.</text>
</comment>
<dbReference type="AlphaFoldDB" id="A0A1F6XM12"/>
<organism evidence="5 6">
    <name type="scientific">Candidatus Nomurabacteria bacterium RIFCSPLOWO2_01_FULL_40_18</name>
    <dbReference type="NCBI Taxonomy" id="1801773"/>
    <lineage>
        <taxon>Bacteria</taxon>
        <taxon>Candidatus Nomuraibacteriota</taxon>
    </lineage>
</organism>
<dbReference type="InterPro" id="IPR052379">
    <property type="entry name" value="Type_VII_TA_RNase"/>
</dbReference>
<name>A0A1F6XM12_9BACT</name>
<dbReference type="GO" id="GO:0016787">
    <property type="term" value="F:hydrolase activity"/>
    <property type="evidence" value="ECO:0007669"/>
    <property type="project" value="UniProtKB-KW"/>
</dbReference>
<dbReference type="GO" id="GO:0004540">
    <property type="term" value="F:RNA nuclease activity"/>
    <property type="evidence" value="ECO:0007669"/>
    <property type="project" value="InterPro"/>
</dbReference>
<dbReference type="NCBIfam" id="NF047751">
    <property type="entry name" value="HepT_toxin"/>
    <property type="match status" value="1"/>
</dbReference>
<evidence type="ECO:0000313" key="6">
    <source>
        <dbReference type="Proteomes" id="UP000176629"/>
    </source>
</evidence>
<protein>
    <recommendedName>
        <fullName evidence="7">DUF86 domain-containing protein</fullName>
    </recommendedName>
</protein>
<evidence type="ECO:0000313" key="5">
    <source>
        <dbReference type="EMBL" id="OGI95133.1"/>
    </source>
</evidence>
<keyword evidence="2" id="KW-0540">Nuclease</keyword>
<dbReference type="Proteomes" id="UP000176629">
    <property type="component" value="Unassembled WGS sequence"/>
</dbReference>
<sequence length="144" mass="16986">MTLRKQFVEDKITIANEYLLKARAIFDAMTTEEILHSELNLHTMERYLQLIVDAVLDINNHFIKELSLEPAKDLKGTFQILAVNNILEKEFAQKISEVVGLRNIIAHQYEKVDVKKFLEDFRKHSGDFDQYFKYILTYLDGRDF</sequence>
<comment type="caution">
    <text evidence="5">The sequence shown here is derived from an EMBL/GenBank/DDBJ whole genome shotgun (WGS) entry which is preliminary data.</text>
</comment>
<dbReference type="PANTHER" id="PTHR33397:SF3">
    <property type="entry name" value="MRNA NUCLEASE HEPT"/>
    <property type="match status" value="1"/>
</dbReference>
<reference evidence="5 6" key="1">
    <citation type="journal article" date="2016" name="Nat. Commun.">
        <title>Thousands of microbial genomes shed light on interconnected biogeochemical processes in an aquifer system.</title>
        <authorList>
            <person name="Anantharaman K."/>
            <person name="Brown C.T."/>
            <person name="Hug L.A."/>
            <person name="Sharon I."/>
            <person name="Castelle C.J."/>
            <person name="Probst A.J."/>
            <person name="Thomas B.C."/>
            <person name="Singh A."/>
            <person name="Wilkins M.J."/>
            <person name="Karaoz U."/>
            <person name="Brodie E.L."/>
            <person name="Williams K.H."/>
            <person name="Hubbard S.S."/>
            <person name="Banfield J.F."/>
        </authorList>
    </citation>
    <scope>NUCLEOTIDE SEQUENCE [LARGE SCALE GENOMIC DNA]</scope>
</reference>
<keyword evidence="3" id="KW-0378">Hydrolase</keyword>
<keyword evidence="1" id="KW-1277">Toxin-antitoxin system</keyword>
<dbReference type="InterPro" id="IPR008201">
    <property type="entry name" value="HepT-like"/>
</dbReference>
<evidence type="ECO:0000256" key="3">
    <source>
        <dbReference type="ARBA" id="ARBA00022801"/>
    </source>
</evidence>
<dbReference type="Gene3D" id="1.20.120.580">
    <property type="entry name" value="bsu32300-like"/>
    <property type="match status" value="1"/>
</dbReference>
<dbReference type="EMBL" id="MFUX01000001">
    <property type="protein sequence ID" value="OGI95133.1"/>
    <property type="molecule type" value="Genomic_DNA"/>
</dbReference>